<evidence type="ECO:0000256" key="6">
    <source>
        <dbReference type="ARBA" id="ARBA00022798"/>
    </source>
</evidence>
<feature type="binding site" evidence="10">
    <location>
        <position position="84"/>
    </location>
    <ligand>
        <name>glycerol</name>
        <dbReference type="ChEBI" id="CHEBI:17754"/>
    </ligand>
</feature>
<feature type="binding site" evidence="10">
    <location>
        <position position="267"/>
    </location>
    <ligand>
        <name>ATP</name>
        <dbReference type="ChEBI" id="CHEBI:30616"/>
    </ligand>
</feature>
<dbReference type="AlphaFoldDB" id="A0A9E6MRT2"/>
<dbReference type="PROSITE" id="PS00933">
    <property type="entry name" value="FGGY_KINASES_1"/>
    <property type="match status" value="1"/>
</dbReference>
<comment type="similarity">
    <text evidence="2 10">Belongs to the FGGY kinase family.</text>
</comment>
<feature type="binding site" evidence="10">
    <location>
        <position position="312"/>
    </location>
    <ligand>
        <name>ADP</name>
        <dbReference type="ChEBI" id="CHEBI:456216"/>
    </ligand>
</feature>
<dbReference type="InterPro" id="IPR018484">
    <property type="entry name" value="FGGY_N"/>
</dbReference>
<keyword evidence="6 10" id="KW-0319">Glycerol metabolism</keyword>
<dbReference type="EMBL" id="CP072829">
    <property type="protein sequence ID" value="QTU85244.1"/>
    <property type="molecule type" value="Genomic_DNA"/>
</dbReference>
<feature type="binding site" evidence="10">
    <location>
        <position position="245"/>
    </location>
    <ligand>
        <name>glycerol</name>
        <dbReference type="ChEBI" id="CHEBI:17754"/>
    </ligand>
</feature>
<evidence type="ECO:0000313" key="14">
    <source>
        <dbReference type="Proteomes" id="UP000671910"/>
    </source>
</evidence>
<comment type="function">
    <text evidence="9 10">Key enzyme in the regulation of glycerol uptake and metabolism. Catalyzes the phosphorylation of glycerol to yield sn-glycerol 3-phosphate.</text>
</comment>
<evidence type="ECO:0000256" key="8">
    <source>
        <dbReference type="ARBA" id="ARBA00052101"/>
    </source>
</evidence>
<dbReference type="InterPro" id="IPR005999">
    <property type="entry name" value="Glycerol_kin"/>
</dbReference>
<dbReference type="EC" id="2.7.1.30" evidence="10"/>
<dbReference type="PANTHER" id="PTHR10196">
    <property type="entry name" value="SUGAR KINASE"/>
    <property type="match status" value="1"/>
</dbReference>
<evidence type="ECO:0000256" key="3">
    <source>
        <dbReference type="ARBA" id="ARBA00022679"/>
    </source>
</evidence>
<feature type="binding site" evidence="10">
    <location>
        <position position="417"/>
    </location>
    <ligand>
        <name>ADP</name>
        <dbReference type="ChEBI" id="CHEBI:456216"/>
    </ligand>
</feature>
<evidence type="ECO:0000256" key="2">
    <source>
        <dbReference type="ARBA" id="ARBA00009156"/>
    </source>
</evidence>
<keyword evidence="7 10" id="KW-0067">ATP-binding</keyword>
<feature type="binding site" evidence="10">
    <location>
        <position position="15"/>
    </location>
    <ligand>
        <name>ATP</name>
        <dbReference type="ChEBI" id="CHEBI:30616"/>
    </ligand>
</feature>
<dbReference type="GO" id="GO:0004370">
    <property type="term" value="F:glycerol kinase activity"/>
    <property type="evidence" value="ECO:0007669"/>
    <property type="project" value="UniProtKB-UniRule"/>
</dbReference>
<gene>
    <name evidence="10 13" type="primary">glpK</name>
    <name evidence="13" type="ORF">J7S26_07210</name>
</gene>
<protein>
    <recommendedName>
        <fullName evidence="10">Glycerol kinase</fullName>
        <ecNumber evidence="10">2.7.1.30</ecNumber>
    </recommendedName>
    <alternativeName>
        <fullName evidence="10">ATP:glycerol 3-phosphotransferase</fullName>
    </alternativeName>
    <alternativeName>
        <fullName evidence="10">Glycerokinase</fullName>
        <shortName evidence="10">GK</shortName>
    </alternativeName>
</protein>
<feature type="binding site" evidence="10">
    <location>
        <position position="13"/>
    </location>
    <ligand>
        <name>ATP</name>
        <dbReference type="ChEBI" id="CHEBI:30616"/>
    </ligand>
</feature>
<name>A0A9E6MRT2_9ACTN</name>
<feature type="binding site" evidence="10">
    <location>
        <position position="246"/>
    </location>
    <ligand>
        <name>glycerol</name>
        <dbReference type="ChEBI" id="CHEBI:17754"/>
    </ligand>
</feature>
<dbReference type="KEGG" id="ebz:J7S26_07210"/>
<dbReference type="InterPro" id="IPR000577">
    <property type="entry name" value="Carb_kinase_FGGY"/>
</dbReference>
<keyword evidence="3 10" id="KW-0808">Transferase</keyword>
<dbReference type="Pfam" id="PF00370">
    <property type="entry name" value="FGGY_N"/>
    <property type="match status" value="1"/>
</dbReference>
<feature type="binding site" evidence="10">
    <location>
        <position position="136"/>
    </location>
    <ligand>
        <name>glycerol</name>
        <dbReference type="ChEBI" id="CHEBI:17754"/>
    </ligand>
</feature>
<feature type="binding site" evidence="10">
    <location>
        <position position="83"/>
    </location>
    <ligand>
        <name>glycerol</name>
        <dbReference type="ChEBI" id="CHEBI:17754"/>
    </ligand>
</feature>
<dbReference type="GO" id="GO:0005829">
    <property type="term" value="C:cytosol"/>
    <property type="evidence" value="ECO:0007669"/>
    <property type="project" value="TreeGrafter"/>
</dbReference>
<dbReference type="GO" id="GO:0019563">
    <property type="term" value="P:glycerol catabolic process"/>
    <property type="evidence" value="ECO:0007669"/>
    <property type="project" value="UniProtKB-UniRule"/>
</dbReference>
<dbReference type="InterPro" id="IPR018485">
    <property type="entry name" value="FGGY_C"/>
</dbReference>
<evidence type="ECO:0000259" key="11">
    <source>
        <dbReference type="Pfam" id="PF00370"/>
    </source>
</evidence>
<dbReference type="Proteomes" id="UP000671910">
    <property type="component" value="Chromosome"/>
</dbReference>
<dbReference type="PANTHER" id="PTHR10196:SF69">
    <property type="entry name" value="GLYCEROL KINASE"/>
    <property type="match status" value="1"/>
</dbReference>
<dbReference type="HAMAP" id="MF_00186">
    <property type="entry name" value="Glycerol_kin"/>
    <property type="match status" value="1"/>
</dbReference>
<feature type="binding site" evidence="10">
    <location>
        <position position="13"/>
    </location>
    <ligand>
        <name>sn-glycerol 3-phosphate</name>
        <dbReference type="ChEBI" id="CHEBI:57597"/>
    </ligand>
</feature>
<evidence type="ECO:0000256" key="1">
    <source>
        <dbReference type="ARBA" id="ARBA00005190"/>
    </source>
</evidence>
<dbReference type="Gene3D" id="3.30.420.40">
    <property type="match status" value="2"/>
</dbReference>
<comment type="catalytic activity">
    <reaction evidence="8 10">
        <text>glycerol + ATP = sn-glycerol 3-phosphate + ADP + H(+)</text>
        <dbReference type="Rhea" id="RHEA:21644"/>
        <dbReference type="ChEBI" id="CHEBI:15378"/>
        <dbReference type="ChEBI" id="CHEBI:17754"/>
        <dbReference type="ChEBI" id="CHEBI:30616"/>
        <dbReference type="ChEBI" id="CHEBI:57597"/>
        <dbReference type="ChEBI" id="CHEBI:456216"/>
        <dbReference type="EC" id="2.7.1.30"/>
    </reaction>
</comment>
<feature type="binding site" evidence="10">
    <location>
        <position position="267"/>
    </location>
    <ligand>
        <name>ADP</name>
        <dbReference type="ChEBI" id="CHEBI:456216"/>
    </ligand>
</feature>
<evidence type="ECO:0000256" key="4">
    <source>
        <dbReference type="ARBA" id="ARBA00022741"/>
    </source>
</evidence>
<dbReference type="SUPFAM" id="SSF53067">
    <property type="entry name" value="Actin-like ATPase domain"/>
    <property type="match status" value="2"/>
</dbReference>
<feature type="binding site" evidence="10">
    <location>
        <position position="14"/>
    </location>
    <ligand>
        <name>ATP</name>
        <dbReference type="ChEBI" id="CHEBI:30616"/>
    </ligand>
</feature>
<dbReference type="FunFam" id="3.30.420.40:FF:000008">
    <property type="entry name" value="Glycerol kinase"/>
    <property type="match status" value="1"/>
</dbReference>
<dbReference type="RefSeq" id="WP_261428767.1">
    <property type="nucleotide sequence ID" value="NZ_CP072829.1"/>
</dbReference>
<feature type="binding site" evidence="10">
    <location>
        <position position="413"/>
    </location>
    <ligand>
        <name>ATP</name>
        <dbReference type="ChEBI" id="CHEBI:30616"/>
    </ligand>
</feature>
<dbReference type="FunFam" id="3.30.420.40:FF:000007">
    <property type="entry name" value="Glycerol kinase"/>
    <property type="match status" value="1"/>
</dbReference>
<feature type="domain" description="Carbohydrate kinase FGGY C-terminal" evidence="12">
    <location>
        <begin position="261"/>
        <end position="452"/>
    </location>
</feature>
<evidence type="ECO:0000256" key="5">
    <source>
        <dbReference type="ARBA" id="ARBA00022777"/>
    </source>
</evidence>
<dbReference type="NCBIfam" id="TIGR01311">
    <property type="entry name" value="glycerol_kin"/>
    <property type="match status" value="1"/>
</dbReference>
<feature type="binding site" evidence="10">
    <location>
        <position position="17"/>
    </location>
    <ligand>
        <name>ADP</name>
        <dbReference type="ChEBI" id="CHEBI:456216"/>
    </ligand>
</feature>
<evidence type="ECO:0000313" key="13">
    <source>
        <dbReference type="EMBL" id="QTU85244.1"/>
    </source>
</evidence>
<comment type="activity regulation">
    <text evidence="10">Inhibited by fructose 1,6-bisphosphate (FBP).</text>
</comment>
<dbReference type="GO" id="GO:0005524">
    <property type="term" value="F:ATP binding"/>
    <property type="evidence" value="ECO:0007669"/>
    <property type="project" value="UniProtKB-UniRule"/>
</dbReference>
<evidence type="ECO:0000256" key="7">
    <source>
        <dbReference type="ARBA" id="ARBA00022840"/>
    </source>
</evidence>
<comment type="pathway">
    <text evidence="1 10">Polyol metabolism; glycerol degradation via glycerol kinase pathway; sn-glycerol 3-phosphate from glycerol: step 1/1.</text>
</comment>
<feature type="binding site" evidence="10">
    <location>
        <position position="316"/>
    </location>
    <ligand>
        <name>ATP</name>
        <dbReference type="ChEBI" id="CHEBI:30616"/>
    </ligand>
</feature>
<evidence type="ECO:0000259" key="12">
    <source>
        <dbReference type="Pfam" id="PF02782"/>
    </source>
</evidence>
<keyword evidence="5 10" id="KW-0418">Kinase</keyword>
<feature type="binding site" evidence="10">
    <location>
        <position position="136"/>
    </location>
    <ligand>
        <name>sn-glycerol 3-phosphate</name>
        <dbReference type="ChEBI" id="CHEBI:57597"/>
    </ligand>
</feature>
<evidence type="ECO:0000256" key="9">
    <source>
        <dbReference type="ARBA" id="ARBA00054633"/>
    </source>
</evidence>
<dbReference type="GO" id="GO:0006072">
    <property type="term" value="P:glycerol-3-phosphate metabolic process"/>
    <property type="evidence" value="ECO:0007669"/>
    <property type="project" value="InterPro"/>
</dbReference>
<feature type="binding site" evidence="10">
    <location>
        <position position="13"/>
    </location>
    <ligand>
        <name>ADP</name>
        <dbReference type="ChEBI" id="CHEBI:456216"/>
    </ligand>
</feature>
<dbReference type="InterPro" id="IPR018483">
    <property type="entry name" value="Carb_kinase_FGGY_CS"/>
</dbReference>
<feature type="binding site" evidence="10">
    <location>
        <position position="245"/>
    </location>
    <ligand>
        <name>sn-glycerol 3-phosphate</name>
        <dbReference type="ChEBI" id="CHEBI:57597"/>
    </ligand>
</feature>
<feature type="binding site" evidence="10">
    <location>
        <position position="83"/>
    </location>
    <ligand>
        <name>sn-glycerol 3-phosphate</name>
        <dbReference type="ChEBI" id="CHEBI:57597"/>
    </ligand>
</feature>
<feature type="binding site" evidence="10">
    <location>
        <position position="413"/>
    </location>
    <ligand>
        <name>ADP</name>
        <dbReference type="ChEBI" id="CHEBI:456216"/>
    </ligand>
</feature>
<dbReference type="PIRSF" id="PIRSF000538">
    <property type="entry name" value="GlpK"/>
    <property type="match status" value="1"/>
</dbReference>
<feature type="binding site" evidence="10">
    <location>
        <position position="312"/>
    </location>
    <ligand>
        <name>ATP</name>
        <dbReference type="ChEBI" id="CHEBI:30616"/>
    </ligand>
</feature>
<dbReference type="NCBIfam" id="NF000756">
    <property type="entry name" value="PRK00047.1"/>
    <property type="match status" value="1"/>
</dbReference>
<feature type="domain" description="Carbohydrate kinase FGGY N-terminal" evidence="11">
    <location>
        <begin position="5"/>
        <end position="252"/>
    </location>
</feature>
<sequence length="498" mass="53928">MRPRYIIALDQGTTSSRAVLIDRGGTPCAIAHNEFPQIFPQPGWVEHNPIDILTSQLDALTELLDAHDVQPAEVAAIGITNQRETAIVWNRKTGEPVYNAIVWQCRRTTPLMEKLGADPRISAMIAEKTGLVCDPYFSASKIAWILDNVEGARAAAERGELAFGTVDAWLVWKLTQGAVHATDPTNASRTMLYNIHTGAWDDELLELFGIPRSMMPEVRPSASFFGKTSSPGVIEGIPIMGVAGDQQAALFGQGCFNPGDAKCTYGTGCFLLMNTGTHAQLSRNSLITTVAACGPGTSGLRYALEGSVFMGGALVQWLRDELEMIEGGEEAERLAEEAGGTGGVYVVPAFTGLGAPYWDADARGAIFGLTRGTTRAHIVRACLEALAYQVLDLVRAMESDAGMRLDALSVDGGASANAFLMQFQADIMERTLDRPTCRETTALGAAFLAGLACGFWSDESELRALRTSDDVFHPSRDHQWRRERIDGWNEAVARVRTN</sequence>
<dbReference type="Pfam" id="PF02782">
    <property type="entry name" value="FGGY_C"/>
    <property type="match status" value="1"/>
</dbReference>
<keyword evidence="4 10" id="KW-0547">Nucleotide-binding</keyword>
<dbReference type="InterPro" id="IPR043129">
    <property type="entry name" value="ATPase_NBD"/>
</dbReference>
<feature type="binding site" evidence="10">
    <location>
        <position position="84"/>
    </location>
    <ligand>
        <name>sn-glycerol 3-phosphate</name>
        <dbReference type="ChEBI" id="CHEBI:57597"/>
    </ligand>
</feature>
<proteinExistence type="inferred from homology"/>
<evidence type="ECO:0000256" key="10">
    <source>
        <dbReference type="HAMAP-Rule" id="MF_00186"/>
    </source>
</evidence>
<dbReference type="CDD" id="cd07786">
    <property type="entry name" value="FGGY_EcGK_like"/>
    <property type="match status" value="1"/>
</dbReference>
<organism evidence="13 14">
    <name type="scientific">Xiamenia xianingshaonis</name>
    <dbReference type="NCBI Taxonomy" id="2682776"/>
    <lineage>
        <taxon>Bacteria</taxon>
        <taxon>Bacillati</taxon>
        <taxon>Actinomycetota</taxon>
        <taxon>Coriobacteriia</taxon>
        <taxon>Eggerthellales</taxon>
        <taxon>Eggerthellaceae</taxon>
        <taxon>Xiamenia</taxon>
    </lineage>
</organism>
<reference evidence="13" key="1">
    <citation type="submission" date="2021-04" db="EMBL/GenBank/DDBJ databases">
        <title>Novel species in family Eggerthellaceae.</title>
        <authorList>
            <person name="Zhang G."/>
        </authorList>
    </citation>
    <scope>NUCLEOTIDE SEQUENCE</scope>
    <source>
        <strain evidence="13">Zg-886</strain>
    </source>
</reference>
<accession>A0A9E6MRT2</accession>